<reference evidence="1 2" key="1">
    <citation type="submission" date="2023-07" db="EMBL/GenBank/DDBJ databases">
        <title>Sorghum-associated microbial communities from plants grown in Nebraska, USA.</title>
        <authorList>
            <person name="Schachtman D."/>
        </authorList>
    </citation>
    <scope>NUCLEOTIDE SEQUENCE [LARGE SCALE GENOMIC DNA]</scope>
    <source>
        <strain evidence="1 2">584</strain>
    </source>
</reference>
<sequence>MSLRISTHLLRPPARALLRSADSIRSWDWLWQPTYGRRWHERFYRVRDDPYGCTVNPYDRQKYDRTLDLLAGRQFPSALEIGCSEGVFTEMVAPRCGKLLGIDLSEQAVERARARLAHLDHVTVMRATLPMEMPPGSHDLILCLDVLYYLPKDVLIGFLPRLKAALRPGGLLFALHYLGDFGQAMRGKEVHDLLVARLGLEVGHDEIVPGVGPAGAGCRVTCLGIPFPRHEHSGEGE</sequence>
<proteinExistence type="predicted"/>
<name>A0ABU1JPF9_9PROT</name>
<dbReference type="InterPro" id="IPR008715">
    <property type="entry name" value="SAM-MeTfrase_NodS-like"/>
</dbReference>
<dbReference type="InterPro" id="IPR029063">
    <property type="entry name" value="SAM-dependent_MTases_sf"/>
</dbReference>
<dbReference type="GO" id="GO:0032259">
    <property type="term" value="P:methylation"/>
    <property type="evidence" value="ECO:0007669"/>
    <property type="project" value="UniProtKB-KW"/>
</dbReference>
<dbReference type="RefSeq" id="WP_309794972.1">
    <property type="nucleotide sequence ID" value="NZ_JAVDPW010000005.1"/>
</dbReference>
<dbReference type="Proteomes" id="UP001262410">
    <property type="component" value="Unassembled WGS sequence"/>
</dbReference>
<evidence type="ECO:0000313" key="2">
    <source>
        <dbReference type="Proteomes" id="UP001262410"/>
    </source>
</evidence>
<gene>
    <name evidence="1" type="ORF">E9232_003032</name>
</gene>
<dbReference type="PANTHER" id="PTHR43861">
    <property type="entry name" value="TRANS-ACONITATE 2-METHYLTRANSFERASE-RELATED"/>
    <property type="match status" value="1"/>
</dbReference>
<comment type="caution">
    <text evidence="1">The sequence shown here is derived from an EMBL/GenBank/DDBJ whole genome shotgun (WGS) entry which is preliminary data.</text>
</comment>
<keyword evidence="2" id="KW-1185">Reference proteome</keyword>
<dbReference type="Gene3D" id="3.40.50.150">
    <property type="entry name" value="Vaccinia Virus protein VP39"/>
    <property type="match status" value="1"/>
</dbReference>
<dbReference type="Pfam" id="PF05401">
    <property type="entry name" value="NodS"/>
    <property type="match status" value="1"/>
</dbReference>
<keyword evidence="1" id="KW-0489">Methyltransferase</keyword>
<keyword evidence="1" id="KW-0808">Transferase</keyword>
<accession>A0ABU1JPF9</accession>
<dbReference type="SUPFAM" id="SSF53335">
    <property type="entry name" value="S-adenosyl-L-methionine-dependent methyltransferases"/>
    <property type="match status" value="1"/>
</dbReference>
<dbReference type="CDD" id="cd02440">
    <property type="entry name" value="AdoMet_MTases"/>
    <property type="match status" value="1"/>
</dbReference>
<dbReference type="GO" id="GO:0008168">
    <property type="term" value="F:methyltransferase activity"/>
    <property type="evidence" value="ECO:0007669"/>
    <property type="project" value="UniProtKB-KW"/>
</dbReference>
<organism evidence="1 2">
    <name type="scientific">Inquilinus ginsengisoli</name>
    <dbReference type="NCBI Taxonomy" id="363840"/>
    <lineage>
        <taxon>Bacteria</taxon>
        <taxon>Pseudomonadati</taxon>
        <taxon>Pseudomonadota</taxon>
        <taxon>Alphaproteobacteria</taxon>
        <taxon>Rhodospirillales</taxon>
        <taxon>Rhodospirillaceae</taxon>
        <taxon>Inquilinus</taxon>
    </lineage>
</organism>
<protein>
    <submittedName>
        <fullName evidence="1">SAM-dependent methyltransferase</fullName>
    </submittedName>
</protein>
<evidence type="ECO:0000313" key="1">
    <source>
        <dbReference type="EMBL" id="MDR6290506.1"/>
    </source>
</evidence>
<dbReference type="EMBL" id="JAVDPW010000005">
    <property type="protein sequence ID" value="MDR6290506.1"/>
    <property type="molecule type" value="Genomic_DNA"/>
</dbReference>